<organism evidence="5 6">
    <name type="scientific">Streptomyces roseoverticillatus</name>
    <dbReference type="NCBI Taxonomy" id="66429"/>
    <lineage>
        <taxon>Bacteria</taxon>
        <taxon>Bacillati</taxon>
        <taxon>Actinomycetota</taxon>
        <taxon>Actinomycetes</taxon>
        <taxon>Kitasatosporales</taxon>
        <taxon>Streptomycetaceae</taxon>
        <taxon>Streptomyces</taxon>
    </lineage>
</organism>
<evidence type="ECO:0000256" key="3">
    <source>
        <dbReference type="SAM" id="MobiDB-lite"/>
    </source>
</evidence>
<evidence type="ECO:0000256" key="1">
    <source>
        <dbReference type="ARBA" id="ARBA00022722"/>
    </source>
</evidence>
<dbReference type="Proteomes" id="UP001552479">
    <property type="component" value="Unassembled WGS sequence"/>
</dbReference>
<feature type="signal peptide" evidence="4">
    <location>
        <begin position="1"/>
        <end position="38"/>
    </location>
</feature>
<dbReference type="Pfam" id="PF00545">
    <property type="entry name" value="Ribonuclease"/>
    <property type="match status" value="1"/>
</dbReference>
<dbReference type="SUPFAM" id="SSF53933">
    <property type="entry name" value="Microbial ribonucleases"/>
    <property type="match status" value="1"/>
</dbReference>
<gene>
    <name evidence="5" type="ORF">AB0L03_11000</name>
</gene>
<keyword evidence="1" id="KW-0540">Nuclease</keyword>
<dbReference type="InterPro" id="IPR000026">
    <property type="entry name" value="N1-like"/>
</dbReference>
<dbReference type="RefSeq" id="WP_366087698.1">
    <property type="nucleotide sequence ID" value="NZ_JBFASG010000008.1"/>
</dbReference>
<name>A0ABV3ISR0_9ACTN</name>
<evidence type="ECO:0000256" key="2">
    <source>
        <dbReference type="ARBA" id="ARBA00022801"/>
    </source>
</evidence>
<reference evidence="5 6" key="1">
    <citation type="submission" date="2024-06" db="EMBL/GenBank/DDBJ databases">
        <title>The Natural Products Discovery Center: Release of the First 8490 Sequenced Strains for Exploring Actinobacteria Biosynthetic Diversity.</title>
        <authorList>
            <person name="Kalkreuter E."/>
            <person name="Kautsar S.A."/>
            <person name="Yang D."/>
            <person name="Bader C.D."/>
            <person name="Teijaro C.N."/>
            <person name="Fluegel L."/>
            <person name="Davis C.M."/>
            <person name="Simpson J.R."/>
            <person name="Lauterbach L."/>
            <person name="Steele A.D."/>
            <person name="Gui C."/>
            <person name="Meng S."/>
            <person name="Li G."/>
            <person name="Viehrig K."/>
            <person name="Ye F."/>
            <person name="Su P."/>
            <person name="Kiefer A.F."/>
            <person name="Nichols A."/>
            <person name="Cepeda A.J."/>
            <person name="Yan W."/>
            <person name="Fan B."/>
            <person name="Jiang Y."/>
            <person name="Adhikari A."/>
            <person name="Zheng C.-J."/>
            <person name="Schuster L."/>
            <person name="Cowan T.M."/>
            <person name="Smanski M.J."/>
            <person name="Chevrette M.G."/>
            <person name="De Carvalho L.P.S."/>
            <person name="Shen B."/>
        </authorList>
    </citation>
    <scope>NUCLEOTIDE SEQUENCE [LARGE SCALE GENOMIC DNA]</scope>
    <source>
        <strain evidence="5 6">NPDC053791</strain>
    </source>
</reference>
<protein>
    <submittedName>
        <fullName evidence="5">Ribonuclease domain-containing protein</fullName>
    </submittedName>
</protein>
<evidence type="ECO:0000313" key="6">
    <source>
        <dbReference type="Proteomes" id="UP001552479"/>
    </source>
</evidence>
<evidence type="ECO:0000256" key="4">
    <source>
        <dbReference type="SAM" id="SignalP"/>
    </source>
</evidence>
<keyword evidence="6" id="KW-1185">Reference proteome</keyword>
<dbReference type="EMBL" id="JBFASG010000008">
    <property type="protein sequence ID" value="MEV4923367.1"/>
    <property type="molecule type" value="Genomic_DNA"/>
</dbReference>
<keyword evidence="4" id="KW-0732">Signal</keyword>
<dbReference type="Gene3D" id="3.10.450.30">
    <property type="entry name" value="Microbial ribonucleases"/>
    <property type="match status" value="1"/>
</dbReference>
<sequence>MPVPRRARARLPVMVKKMTTIAAASTVAVVLFAPTASASTSGAAPARADRVVRSVGTVAPDRAWHTLSLIDAGQWPPGDGSGTRGGAVWPNRESRLPSAHYRQWDVNRKQPGRPRDGERIVTGDDGSAWYTPDLFHTFTRMR</sequence>
<dbReference type="InterPro" id="IPR016191">
    <property type="entry name" value="Ribonuclease/ribotoxin"/>
</dbReference>
<accession>A0ABV3ISR0</accession>
<keyword evidence="2" id="KW-0378">Hydrolase</keyword>
<feature type="chain" id="PRO_5045925180" evidence="4">
    <location>
        <begin position="39"/>
        <end position="142"/>
    </location>
</feature>
<feature type="region of interest" description="Disordered" evidence="3">
    <location>
        <begin position="72"/>
        <end position="94"/>
    </location>
</feature>
<evidence type="ECO:0000313" key="5">
    <source>
        <dbReference type="EMBL" id="MEV4923367.1"/>
    </source>
</evidence>
<proteinExistence type="predicted"/>
<comment type="caution">
    <text evidence="5">The sequence shown here is derived from an EMBL/GenBank/DDBJ whole genome shotgun (WGS) entry which is preliminary data.</text>
</comment>